<name>A0A645IMZ4_9ZZZZ</name>
<dbReference type="AlphaFoldDB" id="A0A645IMZ4"/>
<comment type="caution">
    <text evidence="1">The sequence shown here is derived from an EMBL/GenBank/DDBJ whole genome shotgun (WGS) entry which is preliminary data.</text>
</comment>
<gene>
    <name evidence="1" type="ORF">SDC9_200333</name>
</gene>
<organism evidence="1">
    <name type="scientific">bioreactor metagenome</name>
    <dbReference type="NCBI Taxonomy" id="1076179"/>
    <lineage>
        <taxon>unclassified sequences</taxon>
        <taxon>metagenomes</taxon>
        <taxon>ecological metagenomes</taxon>
    </lineage>
</organism>
<dbReference type="EMBL" id="VSSQ01119002">
    <property type="protein sequence ID" value="MPN52671.1"/>
    <property type="molecule type" value="Genomic_DNA"/>
</dbReference>
<proteinExistence type="predicted"/>
<reference evidence="1" key="1">
    <citation type="submission" date="2019-08" db="EMBL/GenBank/DDBJ databases">
        <authorList>
            <person name="Kucharzyk K."/>
            <person name="Murdoch R.W."/>
            <person name="Higgins S."/>
            <person name="Loffler F."/>
        </authorList>
    </citation>
    <scope>NUCLEOTIDE SEQUENCE</scope>
</reference>
<accession>A0A645IMZ4</accession>
<protein>
    <submittedName>
        <fullName evidence="1">Uncharacterized protein</fullName>
    </submittedName>
</protein>
<sequence length="178" mass="19280">MRIDIDVEFRRRRDVAALEIAAAHQHDFLDALGNLRLERRQRLARQRRARLGGIALPGQSVGNRQARSGQQGIGLVSPFRSDGLLALGALDFINALADGAGGALVAHAQLLEHLLQLLGRRLGGQPIAHARGALARGGGREGATGQRIERMRLRGLGRGRVHFRSVGHFAAGRKRKHG</sequence>
<evidence type="ECO:0000313" key="1">
    <source>
        <dbReference type="EMBL" id="MPN52671.1"/>
    </source>
</evidence>